<gene>
    <name evidence="7" type="ORF">AFUS01_LOCUS38432</name>
</gene>
<keyword evidence="4 5" id="KW-0472">Membrane</keyword>
<keyword evidence="8" id="KW-1185">Reference proteome</keyword>
<dbReference type="GO" id="GO:0015171">
    <property type="term" value="F:amino acid transmembrane transporter activity"/>
    <property type="evidence" value="ECO:0007669"/>
    <property type="project" value="TreeGrafter"/>
</dbReference>
<evidence type="ECO:0000313" key="8">
    <source>
        <dbReference type="Proteomes" id="UP000708208"/>
    </source>
</evidence>
<feature type="transmembrane region" description="Helical" evidence="5">
    <location>
        <begin position="48"/>
        <end position="68"/>
    </location>
</feature>
<evidence type="ECO:0000313" key="7">
    <source>
        <dbReference type="EMBL" id="CAG7828507.1"/>
    </source>
</evidence>
<evidence type="ECO:0000256" key="3">
    <source>
        <dbReference type="ARBA" id="ARBA00022989"/>
    </source>
</evidence>
<protein>
    <recommendedName>
        <fullName evidence="6">Amino acid permease/ SLC12A domain-containing protein</fullName>
    </recommendedName>
</protein>
<dbReference type="Proteomes" id="UP000708208">
    <property type="component" value="Unassembled WGS sequence"/>
</dbReference>
<organism evidence="7 8">
    <name type="scientific">Allacma fusca</name>
    <dbReference type="NCBI Taxonomy" id="39272"/>
    <lineage>
        <taxon>Eukaryota</taxon>
        <taxon>Metazoa</taxon>
        <taxon>Ecdysozoa</taxon>
        <taxon>Arthropoda</taxon>
        <taxon>Hexapoda</taxon>
        <taxon>Collembola</taxon>
        <taxon>Symphypleona</taxon>
        <taxon>Sminthuridae</taxon>
        <taxon>Allacma</taxon>
    </lineage>
</organism>
<evidence type="ECO:0000256" key="5">
    <source>
        <dbReference type="SAM" id="Phobius"/>
    </source>
</evidence>
<feature type="transmembrane region" description="Helical" evidence="5">
    <location>
        <begin position="12"/>
        <end position="36"/>
    </location>
</feature>
<sequence length="112" mass="12048">MVVLLAGVQKSLLFNNILNAINLATWIFVMVAGLFYVDFSNWTDYGGFLPFGWSGVLTGAATCFYAFIGFDIIATTGEEANNPKKSIPLAIVSSLAIILVAYVTSSMILTLV</sequence>
<dbReference type="OrthoDB" id="3900342at2759"/>
<dbReference type="AlphaFoldDB" id="A0A8J2PGA9"/>
<dbReference type="GO" id="GO:0005886">
    <property type="term" value="C:plasma membrane"/>
    <property type="evidence" value="ECO:0007669"/>
    <property type="project" value="TreeGrafter"/>
</dbReference>
<comment type="caution">
    <text evidence="7">The sequence shown here is derived from an EMBL/GenBank/DDBJ whole genome shotgun (WGS) entry which is preliminary data.</text>
</comment>
<reference evidence="7" key="1">
    <citation type="submission" date="2021-06" db="EMBL/GenBank/DDBJ databases">
        <authorList>
            <person name="Hodson N. C."/>
            <person name="Mongue J. A."/>
            <person name="Jaron S. K."/>
        </authorList>
    </citation>
    <scope>NUCLEOTIDE SEQUENCE</scope>
</reference>
<feature type="transmembrane region" description="Helical" evidence="5">
    <location>
        <begin position="89"/>
        <end position="111"/>
    </location>
</feature>
<feature type="domain" description="Amino acid permease/ SLC12A" evidence="6">
    <location>
        <begin position="38"/>
        <end position="111"/>
    </location>
</feature>
<dbReference type="PANTHER" id="PTHR43243">
    <property type="entry name" value="INNER MEMBRANE TRANSPORTER YGJI-RELATED"/>
    <property type="match status" value="1"/>
</dbReference>
<dbReference type="PANTHER" id="PTHR43243:SF17">
    <property type="entry name" value="CATIONIC AMINO ACID TRANSPORTER-RELATED"/>
    <property type="match status" value="1"/>
</dbReference>
<dbReference type="InterPro" id="IPR004841">
    <property type="entry name" value="AA-permease/SLC12A_dom"/>
</dbReference>
<name>A0A8J2PGA9_9HEXA</name>
<evidence type="ECO:0000256" key="1">
    <source>
        <dbReference type="ARBA" id="ARBA00004141"/>
    </source>
</evidence>
<keyword evidence="2 5" id="KW-0812">Transmembrane</keyword>
<feature type="non-terminal residue" evidence="7">
    <location>
        <position position="1"/>
    </location>
</feature>
<keyword evidence="3 5" id="KW-1133">Transmembrane helix</keyword>
<evidence type="ECO:0000256" key="4">
    <source>
        <dbReference type="ARBA" id="ARBA00023136"/>
    </source>
</evidence>
<evidence type="ECO:0000256" key="2">
    <source>
        <dbReference type="ARBA" id="ARBA00022692"/>
    </source>
</evidence>
<dbReference type="Pfam" id="PF00324">
    <property type="entry name" value="AA_permease"/>
    <property type="match status" value="1"/>
</dbReference>
<accession>A0A8J2PGA9</accession>
<comment type="subcellular location">
    <subcellularLocation>
        <location evidence="1">Membrane</location>
        <topology evidence="1">Multi-pass membrane protein</topology>
    </subcellularLocation>
</comment>
<proteinExistence type="predicted"/>
<dbReference type="EMBL" id="CAJVCH010547816">
    <property type="protein sequence ID" value="CAG7828507.1"/>
    <property type="molecule type" value="Genomic_DNA"/>
</dbReference>
<evidence type="ECO:0000259" key="6">
    <source>
        <dbReference type="Pfam" id="PF00324"/>
    </source>
</evidence>